<dbReference type="HOGENOM" id="CLU_367908_0_0_0"/>
<feature type="transmembrane region" description="Helical" evidence="1">
    <location>
        <begin position="692"/>
        <end position="710"/>
    </location>
</feature>
<name>D5EQQ1_CORAD</name>
<sequence>MANLPGHSSTHHWKLRRIGGIFQPQINTVDDLRELENLDPKLWVALSCPVNDLEVDTETLTLIDDDTDGRVRIEEMLRAVRWTLARLVQPESLFTGGPLPLAAIRTDDSEGQALLASAKQILANTGAGDADSITVEQSANTAKIFGQSRYNGDGILSKTSTDSPELEQLITEIIDCLGAEKDRSGEDGIGQAKLDQFFKQLESYDAWWTKGESESDNEVFPLGETTPDAYKSFLAIESKLDDFYARCQLAAFDTRAEEPLNHDVALYKSIADTDLSSSNASVEQLPLAKVSVKTALPLNGGINPEWQARFDALYAQIIQPLKFGTPESLSLSEWHSIKARFASYRTWRNAKPETGVETLGITRARELLQSNLRDQLAAMLQEDRELAPKMKAVDSVEKLARYHRDLIRVLNNFVNFNDFYDEEQAAIFQAGTLYLDGRECRLCLRVNDPAKHAALASLSRAFVAYCQCKRKDSPGKFYIAAVFSAGDSANLIVGRNGIFRDRKGRLWDTTIVRLIENPISIREAFLMPYVRVGRFIGSQLEKWAVSRDKAIQKQLETGVQNVNTESKPAKADKSSLSAAGGVAGMLAAGGIALGAVGAGLASLFETLKSLHWWEIPIVFSAVILMISFPSMVIAWLKIRQRTLAPLLDASGWAVNGRTLIRPGLGRILTKHASLPLGAECHFEEPEGVRKELWIALGLTVVAVAIGWLLFFL</sequence>
<keyword evidence="3" id="KW-1185">Reference proteome</keyword>
<dbReference type="STRING" id="583355.Caka_2852"/>
<organism evidence="2 3">
    <name type="scientific">Coraliomargarita akajimensis (strain DSM 45221 / IAM 15411 / JCM 23193 / KCTC 12865 / 04OKA010-24)</name>
    <dbReference type="NCBI Taxonomy" id="583355"/>
    <lineage>
        <taxon>Bacteria</taxon>
        <taxon>Pseudomonadati</taxon>
        <taxon>Verrucomicrobiota</taxon>
        <taxon>Opitutia</taxon>
        <taxon>Puniceicoccales</taxon>
        <taxon>Coraliomargaritaceae</taxon>
        <taxon>Coraliomargarita</taxon>
    </lineage>
</organism>
<evidence type="ECO:0000256" key="1">
    <source>
        <dbReference type="SAM" id="Phobius"/>
    </source>
</evidence>
<dbReference type="eggNOG" id="ENOG502Z81F">
    <property type="taxonomic scope" value="Bacteria"/>
</dbReference>
<dbReference type="Proteomes" id="UP000000925">
    <property type="component" value="Chromosome"/>
</dbReference>
<reference evidence="2 3" key="1">
    <citation type="journal article" date="2010" name="Stand. Genomic Sci.">
        <title>Complete genome sequence of Coraliomargarita akajimensis type strain (04OKA010-24).</title>
        <authorList>
            <person name="Mavromatis K."/>
            <person name="Abt B."/>
            <person name="Brambilla E."/>
            <person name="Lapidus A."/>
            <person name="Copeland A."/>
            <person name="Deshpande S."/>
            <person name="Nolan M."/>
            <person name="Lucas S."/>
            <person name="Tice H."/>
            <person name="Cheng J.F."/>
            <person name="Han C."/>
            <person name="Detter J.C."/>
            <person name="Woyke T."/>
            <person name="Goodwin L."/>
            <person name="Pitluck S."/>
            <person name="Held B."/>
            <person name="Brettin T."/>
            <person name="Tapia R."/>
            <person name="Ivanova N."/>
            <person name="Mikhailova N."/>
            <person name="Pati A."/>
            <person name="Liolios K."/>
            <person name="Chen A."/>
            <person name="Palaniappan K."/>
            <person name="Land M."/>
            <person name="Hauser L."/>
            <person name="Chang Y.J."/>
            <person name="Jeffries C.D."/>
            <person name="Rohde M."/>
            <person name="Goker M."/>
            <person name="Bristow J."/>
            <person name="Eisen J.A."/>
            <person name="Markowitz V."/>
            <person name="Hugenholtz P."/>
            <person name="Klenk H.P."/>
            <person name="Kyrpides N.C."/>
        </authorList>
    </citation>
    <scope>NUCLEOTIDE SEQUENCE [LARGE SCALE GENOMIC DNA]</scope>
    <source>
        <strain evidence="3">DSM 45221 / IAM 15411 / JCM 23193 / KCTC 12865</strain>
    </source>
</reference>
<keyword evidence="1" id="KW-1133">Transmembrane helix</keyword>
<feature type="transmembrane region" description="Helical" evidence="1">
    <location>
        <begin position="576"/>
        <end position="603"/>
    </location>
</feature>
<dbReference type="KEGG" id="caa:Caka_2852"/>
<evidence type="ECO:0008006" key="4">
    <source>
        <dbReference type="Google" id="ProtNLM"/>
    </source>
</evidence>
<gene>
    <name evidence="2" type="ordered locus">Caka_2852</name>
</gene>
<feature type="transmembrane region" description="Helical" evidence="1">
    <location>
        <begin position="615"/>
        <end position="636"/>
    </location>
</feature>
<proteinExistence type="predicted"/>
<keyword evidence="1" id="KW-0812">Transmembrane</keyword>
<keyword evidence="1" id="KW-0472">Membrane</keyword>
<dbReference type="OrthoDB" id="9785737at2"/>
<evidence type="ECO:0000313" key="3">
    <source>
        <dbReference type="Proteomes" id="UP000000925"/>
    </source>
</evidence>
<dbReference type="AlphaFoldDB" id="D5EQQ1"/>
<protein>
    <recommendedName>
        <fullName evidence="4">EF-hand domain-containing protein</fullName>
    </recommendedName>
</protein>
<feature type="transmembrane region" description="Helical" evidence="1">
    <location>
        <begin position="475"/>
        <end position="493"/>
    </location>
</feature>
<dbReference type="RefSeq" id="WP_013044587.1">
    <property type="nucleotide sequence ID" value="NC_014008.1"/>
</dbReference>
<evidence type="ECO:0000313" key="2">
    <source>
        <dbReference type="EMBL" id="ADE55865.1"/>
    </source>
</evidence>
<accession>D5EQQ1</accession>
<dbReference type="EMBL" id="CP001998">
    <property type="protein sequence ID" value="ADE55865.1"/>
    <property type="molecule type" value="Genomic_DNA"/>
</dbReference>